<reference evidence="2 3" key="1">
    <citation type="submission" date="2023-01" db="EMBL/GenBank/DDBJ databases">
        <title>Analysis of 21 Apiospora genomes using comparative genomics revels a genus with tremendous synthesis potential of carbohydrate active enzymes and secondary metabolites.</title>
        <authorList>
            <person name="Sorensen T."/>
        </authorList>
    </citation>
    <scope>NUCLEOTIDE SEQUENCE [LARGE SCALE GENOMIC DNA]</scope>
    <source>
        <strain evidence="2 3">CBS 83171</strain>
    </source>
</reference>
<dbReference type="Proteomes" id="UP001446871">
    <property type="component" value="Unassembled WGS sequence"/>
</dbReference>
<name>A0ABR1W400_9PEZI</name>
<keyword evidence="3" id="KW-1185">Reference proteome</keyword>
<comment type="caution">
    <text evidence="2">The sequence shown here is derived from an EMBL/GenBank/DDBJ whole genome shotgun (WGS) entry which is preliminary data.</text>
</comment>
<evidence type="ECO:0000313" key="3">
    <source>
        <dbReference type="Proteomes" id="UP001446871"/>
    </source>
</evidence>
<accession>A0ABR1W400</accession>
<gene>
    <name evidence="2" type="ORF">PG996_003048</name>
</gene>
<organism evidence="2 3">
    <name type="scientific">Apiospora saccharicola</name>
    <dbReference type="NCBI Taxonomy" id="335842"/>
    <lineage>
        <taxon>Eukaryota</taxon>
        <taxon>Fungi</taxon>
        <taxon>Dikarya</taxon>
        <taxon>Ascomycota</taxon>
        <taxon>Pezizomycotina</taxon>
        <taxon>Sordariomycetes</taxon>
        <taxon>Xylariomycetidae</taxon>
        <taxon>Amphisphaeriales</taxon>
        <taxon>Apiosporaceae</taxon>
        <taxon>Apiospora</taxon>
    </lineage>
</organism>
<feature type="region of interest" description="Disordered" evidence="1">
    <location>
        <begin position="1"/>
        <end position="39"/>
    </location>
</feature>
<protein>
    <submittedName>
        <fullName evidence="2">Uncharacterized protein</fullName>
    </submittedName>
</protein>
<evidence type="ECO:0000256" key="1">
    <source>
        <dbReference type="SAM" id="MobiDB-lite"/>
    </source>
</evidence>
<evidence type="ECO:0000313" key="2">
    <source>
        <dbReference type="EMBL" id="KAK8076878.1"/>
    </source>
</evidence>
<sequence length="88" mass="9794">MVPAVQTVGGLNDDEPGGEGRAPDDTTRAGEDEEEERRGWSWRYVANLGQVGEEWLEDVVGLLDWYKSYGEPQEADWSVTAEEVFSAC</sequence>
<feature type="compositionally biased region" description="Basic and acidic residues" evidence="1">
    <location>
        <begin position="21"/>
        <end position="30"/>
    </location>
</feature>
<proteinExistence type="predicted"/>
<dbReference type="EMBL" id="JAQQWM010000002">
    <property type="protein sequence ID" value="KAK8076878.1"/>
    <property type="molecule type" value="Genomic_DNA"/>
</dbReference>